<comment type="subunit">
    <text evidence="6">Homohexamer; trimer of dimers.</text>
</comment>
<dbReference type="RefSeq" id="WP_176254711.1">
    <property type="nucleotide sequence ID" value="NZ_BAABXL010000001.1"/>
</dbReference>
<name>A0ABQ0AW00_9FIRM</name>
<dbReference type="EC" id="4.6.1.17" evidence="3 6"/>
<dbReference type="InterPro" id="IPR023045">
    <property type="entry name" value="MoaC"/>
</dbReference>
<comment type="function">
    <text evidence="6">Catalyzes the conversion of (8S)-3',8-cyclo-7,8-dihydroguanosine 5'-triphosphate to cyclic pyranopterin monophosphate (cPMP).</text>
</comment>
<evidence type="ECO:0000259" key="7">
    <source>
        <dbReference type="Pfam" id="PF01967"/>
    </source>
</evidence>
<dbReference type="PANTHER" id="PTHR22960">
    <property type="entry name" value="MOLYBDOPTERIN COFACTOR SYNTHESIS PROTEIN A"/>
    <property type="match status" value="1"/>
</dbReference>
<dbReference type="EMBL" id="BAABXL010000001">
    <property type="protein sequence ID" value="GAA6268205.1"/>
    <property type="molecule type" value="Genomic_DNA"/>
</dbReference>
<comment type="caution">
    <text evidence="8">The sequence shown here is derived from an EMBL/GenBank/DDBJ whole genome shotgun (WGS) entry which is preliminary data.</text>
</comment>
<dbReference type="HAMAP" id="MF_01224_B">
    <property type="entry name" value="MoaC_B"/>
    <property type="match status" value="1"/>
</dbReference>
<dbReference type="Proteomes" id="UP001600894">
    <property type="component" value="Unassembled WGS sequence"/>
</dbReference>
<keyword evidence="5 6" id="KW-0456">Lyase</keyword>
<dbReference type="SUPFAM" id="SSF55040">
    <property type="entry name" value="Molybdenum cofactor biosynthesis protein C, MoaC"/>
    <property type="match status" value="1"/>
</dbReference>
<evidence type="ECO:0000313" key="9">
    <source>
        <dbReference type="Proteomes" id="UP001600894"/>
    </source>
</evidence>
<evidence type="ECO:0000256" key="6">
    <source>
        <dbReference type="HAMAP-Rule" id="MF_01224"/>
    </source>
</evidence>
<comment type="catalytic activity">
    <reaction evidence="1 6">
        <text>(8S)-3',8-cyclo-7,8-dihydroguanosine 5'-triphosphate = cyclic pyranopterin phosphate + diphosphate</text>
        <dbReference type="Rhea" id="RHEA:49580"/>
        <dbReference type="ChEBI" id="CHEBI:33019"/>
        <dbReference type="ChEBI" id="CHEBI:59648"/>
        <dbReference type="ChEBI" id="CHEBI:131766"/>
        <dbReference type="EC" id="4.6.1.17"/>
    </reaction>
</comment>
<keyword evidence="9" id="KW-1185">Reference proteome</keyword>
<feature type="domain" description="Molybdopterin cofactor biosynthesis C (MoaC)" evidence="7">
    <location>
        <begin position="14"/>
        <end position="149"/>
    </location>
</feature>
<feature type="active site" evidence="6">
    <location>
        <position position="127"/>
    </location>
</feature>
<dbReference type="InterPro" id="IPR047594">
    <property type="entry name" value="MoaC_bact/euk"/>
</dbReference>
<dbReference type="NCBIfam" id="NF006870">
    <property type="entry name" value="PRK09364.1"/>
    <property type="match status" value="1"/>
</dbReference>
<comment type="pathway">
    <text evidence="2 6">Cofactor biosynthesis; molybdopterin biosynthesis.</text>
</comment>
<dbReference type="PANTHER" id="PTHR22960:SF29">
    <property type="entry name" value="CYCLIC PYRANOPTERIN MONOPHOSPHATE SYNTHASE"/>
    <property type="match status" value="1"/>
</dbReference>
<dbReference type="CDD" id="cd01420">
    <property type="entry name" value="MoaC_PE"/>
    <property type="match status" value="1"/>
</dbReference>
<evidence type="ECO:0000256" key="1">
    <source>
        <dbReference type="ARBA" id="ARBA00001637"/>
    </source>
</evidence>
<feature type="binding site" evidence="6">
    <location>
        <begin position="112"/>
        <end position="113"/>
    </location>
    <ligand>
        <name>substrate</name>
    </ligand>
</feature>
<evidence type="ECO:0000256" key="5">
    <source>
        <dbReference type="ARBA" id="ARBA00023239"/>
    </source>
</evidence>
<dbReference type="InterPro" id="IPR050105">
    <property type="entry name" value="MoCo_biosynth_MoaA/MoaC"/>
</dbReference>
<accession>A0ABQ0AW00</accession>
<feature type="binding site" evidence="6">
    <location>
        <begin position="74"/>
        <end position="76"/>
    </location>
    <ligand>
        <name>substrate</name>
    </ligand>
</feature>
<sequence>MNFSHFDEQGNAWMVDVGEKEETNREATARGSIFMSRECLKMVKEGTMKKGDVLGVARVAGIMGAKRTSELIPLCHLLNLTKLTVDFMVHEERNEIEAVCTARTAGRTGVEMEALTGVNVALLTIYDMCKAVDKTMELGHIYLAHKSGGKSGEFCNEGREQERKG</sequence>
<reference evidence="8 9" key="1">
    <citation type="submission" date="2024-04" db="EMBL/GenBank/DDBJ databases">
        <title>Defined microbial consortia suppress multidrug-resistant proinflammatory Enterobacteriaceae via ecological control.</title>
        <authorList>
            <person name="Furuichi M."/>
            <person name="Kawaguchi T."/>
            <person name="Pust M."/>
            <person name="Yasuma K."/>
            <person name="Plichta D."/>
            <person name="Hasegawa N."/>
            <person name="Ohya T."/>
            <person name="Bhattarai S."/>
            <person name="Sasajima S."/>
            <person name="Aoto Y."/>
            <person name="Tuganbaev T."/>
            <person name="Yaginuma M."/>
            <person name="Ueda M."/>
            <person name="Okahashi N."/>
            <person name="Amafuji K."/>
            <person name="Kiridooshi Y."/>
            <person name="Sugita K."/>
            <person name="Strazar M."/>
            <person name="Skelly A."/>
            <person name="Suda W."/>
            <person name="Hattori M."/>
            <person name="Nakamoto N."/>
            <person name="Caballero S."/>
            <person name="Norman J."/>
            <person name="Olle B."/>
            <person name="Tanoue T."/>
            <person name="Arita M."/>
            <person name="Bucci V."/>
            <person name="Atarashi K."/>
            <person name="Xavier R."/>
            <person name="Honda K."/>
        </authorList>
    </citation>
    <scope>NUCLEOTIDE SEQUENCE [LARGE SCALE GENOMIC DNA]</scope>
    <source>
        <strain evidence="9">f13</strain>
    </source>
</reference>
<dbReference type="InterPro" id="IPR036522">
    <property type="entry name" value="MoaC_sf"/>
</dbReference>
<dbReference type="NCBIfam" id="TIGR00581">
    <property type="entry name" value="moaC"/>
    <property type="match status" value="1"/>
</dbReference>
<evidence type="ECO:0000256" key="3">
    <source>
        <dbReference type="ARBA" id="ARBA00012575"/>
    </source>
</evidence>
<organism evidence="8 9">
    <name type="scientific">Enterocloster alcoholdehydrogenati</name>
    <dbReference type="NCBI Taxonomy" id="2547410"/>
    <lineage>
        <taxon>Bacteria</taxon>
        <taxon>Bacillati</taxon>
        <taxon>Bacillota</taxon>
        <taxon>Clostridia</taxon>
        <taxon>Lachnospirales</taxon>
        <taxon>Lachnospiraceae</taxon>
        <taxon>Enterocloster</taxon>
    </lineage>
</organism>
<dbReference type="Pfam" id="PF01967">
    <property type="entry name" value="MoaC"/>
    <property type="match status" value="1"/>
</dbReference>
<comment type="similarity">
    <text evidence="6">Belongs to the MoaC family.</text>
</comment>
<dbReference type="Gene3D" id="3.30.70.640">
    <property type="entry name" value="Molybdopterin cofactor biosynthesis C (MoaC) domain"/>
    <property type="match status" value="1"/>
</dbReference>
<evidence type="ECO:0000256" key="4">
    <source>
        <dbReference type="ARBA" id="ARBA00023150"/>
    </source>
</evidence>
<gene>
    <name evidence="6 8" type="primary">moaC</name>
    <name evidence="8" type="ORF">F130042H8_12650</name>
</gene>
<dbReference type="InterPro" id="IPR002820">
    <property type="entry name" value="Mopterin_CF_biosynth-C_dom"/>
</dbReference>
<evidence type="ECO:0000313" key="8">
    <source>
        <dbReference type="EMBL" id="GAA6268205.1"/>
    </source>
</evidence>
<keyword evidence="4 6" id="KW-0501">Molybdenum cofactor biosynthesis</keyword>
<protein>
    <recommendedName>
        <fullName evidence="3 6">Cyclic pyranopterin monophosphate synthase</fullName>
        <ecNumber evidence="3 6">4.6.1.17</ecNumber>
    </recommendedName>
    <alternativeName>
        <fullName evidence="6">Molybdenum cofactor biosynthesis protein C</fullName>
    </alternativeName>
</protein>
<proteinExistence type="inferred from homology"/>
<evidence type="ECO:0000256" key="2">
    <source>
        <dbReference type="ARBA" id="ARBA00005046"/>
    </source>
</evidence>